<evidence type="ECO:0000313" key="1">
    <source>
        <dbReference type="EMBL" id="AOC55239.1"/>
    </source>
</evidence>
<organism evidence="1 2">
    <name type="scientific">Lymphocystis disease virus 3</name>
    <dbReference type="NCBI Taxonomy" id="2560566"/>
    <lineage>
        <taxon>Viruses</taxon>
        <taxon>Varidnaviria</taxon>
        <taxon>Bamfordvirae</taxon>
        <taxon>Nucleocytoviricota</taxon>
        <taxon>Megaviricetes</taxon>
        <taxon>Pimascovirales</taxon>
        <taxon>Pimascovirales incertae sedis</taxon>
        <taxon>Iridoviridae</taxon>
        <taxon>Alphairidovirinae</taxon>
        <taxon>Lymphocystivirus</taxon>
        <taxon>Lymphocystivirus sparus1</taxon>
    </lineage>
</organism>
<accession>A0A1B2RW70</accession>
<proteinExistence type="predicted"/>
<gene>
    <name evidence="1" type="ORF">LCDVSa155L</name>
</gene>
<keyword evidence="2" id="KW-1185">Reference proteome</keyword>
<sequence>MIYNLIKVKSVIYYGVFKYSNIPSAVFFNAKMLTYLVFTAP</sequence>
<dbReference type="Proteomes" id="UP000149121">
    <property type="component" value="Segment"/>
</dbReference>
<dbReference type="KEGG" id="vg:30902731"/>
<protein>
    <submittedName>
        <fullName evidence="1">Uncharacterized protein</fullName>
    </submittedName>
</protein>
<evidence type="ECO:0000313" key="2">
    <source>
        <dbReference type="Proteomes" id="UP000149121"/>
    </source>
</evidence>
<reference evidence="1 2" key="1">
    <citation type="journal article" date="2016" name="J. Virol.">
        <title>Concurrence of Iridovirus, Polyomavirus, and a Unique Member of a New Group of Fish Papillomaviruses in Lymphocystis Disease-Affected Gilthead Sea Bream.</title>
        <authorList>
            <person name="Lopez-Bueno A."/>
            <person name="Mavian C."/>
            <person name="Labella A.M."/>
            <person name="Castro D."/>
            <person name="Borrego J.J."/>
            <person name="Alcami A."/>
            <person name="Alejo A."/>
        </authorList>
    </citation>
    <scope>NUCLEOTIDE SEQUENCE [LARGE SCALE GENOMIC DNA]</scope>
    <source>
        <strain evidence="1">SA9</strain>
    </source>
</reference>
<dbReference type="EMBL" id="KX643370">
    <property type="protein sequence ID" value="AOC55239.1"/>
    <property type="molecule type" value="Genomic_DNA"/>
</dbReference>
<name>A0A1B2RW70_9VIRU</name>